<dbReference type="Pfam" id="PF07985">
    <property type="entry name" value="SRR1"/>
    <property type="match status" value="1"/>
</dbReference>
<reference evidence="3 4" key="1">
    <citation type="submission" date="2024-06" db="EMBL/GenBank/DDBJ databases">
        <title>Complete genome of Phlyctema vagabunda strain 19-DSS-EL-015.</title>
        <authorList>
            <person name="Fiorenzani C."/>
        </authorList>
    </citation>
    <scope>NUCLEOTIDE SEQUENCE [LARGE SCALE GENOMIC DNA]</scope>
    <source>
        <strain evidence="3 4">19-DSS-EL-015</strain>
    </source>
</reference>
<dbReference type="PANTHER" id="PTHR42080:SF1">
    <property type="entry name" value="SRR1-LIKE DOMAIN-CONTAINING PROTEIN"/>
    <property type="match status" value="1"/>
</dbReference>
<feature type="domain" description="SRR1-like" evidence="2">
    <location>
        <begin position="99"/>
        <end position="261"/>
    </location>
</feature>
<sequence length="315" mass="35196">MPHTNRKKKTSGAQPAKPQVIHTKRQEVEDSDGWTHVIEGRRHTSRAEAKSKSKEPWLHGGDFTLQGLSYINRTLEQMTADQEHYHKQWESSDAFVSLKGQLEPTKGRFHIANVVCLGLGSLQSSRREGRRASHTQLAALRTIIQQCDIKSGTCYFQDPQFTPLDKEYLESQGYKVVDDPMAFDHITETTIVYAIHCYAEVYERVSKSSRPALLVSTDVKNFDGHAPSNATVAALETLVEGCEELDFPQLRHDFSDTKLYWRSDKEPDAAAKVSPVDASTEILELSADAVTSEPVLPETSHTDVVVAPAEEPSHP</sequence>
<evidence type="ECO:0000259" key="2">
    <source>
        <dbReference type="Pfam" id="PF07985"/>
    </source>
</evidence>
<evidence type="ECO:0000313" key="3">
    <source>
        <dbReference type="EMBL" id="KAL3422684.1"/>
    </source>
</evidence>
<dbReference type="PANTHER" id="PTHR42080">
    <property type="entry name" value="SRR1 DOMAIN-CONTAINING PROTEIN"/>
    <property type="match status" value="1"/>
</dbReference>
<accession>A0ABR4PHB1</accession>
<dbReference type="Proteomes" id="UP001629113">
    <property type="component" value="Unassembled WGS sequence"/>
</dbReference>
<protein>
    <submittedName>
        <fullName evidence="3">Sensitivity to red light reduced-srr1</fullName>
    </submittedName>
</protein>
<name>A0ABR4PHB1_9HELO</name>
<gene>
    <name evidence="3" type="ORF">PVAG01_06840</name>
</gene>
<evidence type="ECO:0000313" key="4">
    <source>
        <dbReference type="Proteomes" id="UP001629113"/>
    </source>
</evidence>
<dbReference type="InterPro" id="IPR012942">
    <property type="entry name" value="SRR1-like"/>
</dbReference>
<comment type="caution">
    <text evidence="3">The sequence shown here is derived from an EMBL/GenBank/DDBJ whole genome shotgun (WGS) entry which is preliminary data.</text>
</comment>
<feature type="region of interest" description="Disordered" evidence="1">
    <location>
        <begin position="1"/>
        <end position="37"/>
    </location>
</feature>
<proteinExistence type="predicted"/>
<evidence type="ECO:0000256" key="1">
    <source>
        <dbReference type="SAM" id="MobiDB-lite"/>
    </source>
</evidence>
<keyword evidence="4" id="KW-1185">Reference proteome</keyword>
<feature type="compositionally biased region" description="Basic residues" evidence="1">
    <location>
        <begin position="1"/>
        <end position="10"/>
    </location>
</feature>
<dbReference type="EMBL" id="JBFCZG010000005">
    <property type="protein sequence ID" value="KAL3422684.1"/>
    <property type="molecule type" value="Genomic_DNA"/>
</dbReference>
<feature type="region of interest" description="Disordered" evidence="1">
    <location>
        <begin position="291"/>
        <end position="315"/>
    </location>
</feature>
<organism evidence="3 4">
    <name type="scientific">Phlyctema vagabunda</name>
    <dbReference type="NCBI Taxonomy" id="108571"/>
    <lineage>
        <taxon>Eukaryota</taxon>
        <taxon>Fungi</taxon>
        <taxon>Dikarya</taxon>
        <taxon>Ascomycota</taxon>
        <taxon>Pezizomycotina</taxon>
        <taxon>Leotiomycetes</taxon>
        <taxon>Helotiales</taxon>
        <taxon>Dermateaceae</taxon>
        <taxon>Phlyctema</taxon>
    </lineage>
</organism>